<proteinExistence type="predicted"/>
<dbReference type="AlphaFoldDB" id="A0A554RWH9"/>
<keyword evidence="2" id="KW-1185">Reference proteome</keyword>
<dbReference type="Proteomes" id="UP000316988">
    <property type="component" value="Unassembled WGS sequence"/>
</dbReference>
<reference evidence="1 2" key="1">
    <citation type="submission" date="2019-07" db="EMBL/GenBank/DDBJ databases">
        <authorList>
            <person name="Zhao L.H."/>
        </authorList>
    </citation>
    <scope>NUCLEOTIDE SEQUENCE [LARGE SCALE GENOMIC DNA]</scope>
    <source>
        <strain evidence="1 2">Co35</strain>
    </source>
</reference>
<dbReference type="OrthoDB" id="622550at2"/>
<evidence type="ECO:0000313" key="1">
    <source>
        <dbReference type="EMBL" id="TSD58444.1"/>
    </source>
</evidence>
<accession>A0A554RWH9</accession>
<organism evidence="1 2">
    <name type="scientific">Aeromicrobium piscarium</name>
    <dbReference type="NCBI Taxonomy" id="2590901"/>
    <lineage>
        <taxon>Bacteria</taxon>
        <taxon>Bacillati</taxon>
        <taxon>Actinomycetota</taxon>
        <taxon>Actinomycetes</taxon>
        <taxon>Propionibacteriales</taxon>
        <taxon>Nocardioidaceae</taxon>
        <taxon>Aeromicrobium</taxon>
    </lineage>
</organism>
<protein>
    <recommendedName>
        <fullName evidence="3">Neutral/alkaline non-lysosomal ceramidase N-terminal domain-containing protein</fullName>
    </recommendedName>
</protein>
<name>A0A554RWH9_9ACTN</name>
<evidence type="ECO:0008006" key="3">
    <source>
        <dbReference type="Google" id="ProtNLM"/>
    </source>
</evidence>
<evidence type="ECO:0000313" key="2">
    <source>
        <dbReference type="Proteomes" id="UP000316988"/>
    </source>
</evidence>
<dbReference type="EMBL" id="VLNT01000014">
    <property type="protein sequence ID" value="TSD58444.1"/>
    <property type="molecule type" value="Genomic_DNA"/>
</dbReference>
<sequence>MGIARRDITPPVGIRARNWGAALSDVSTGVHAPLTATALALGDGDRPAYLVSLDLGWWASAEDERALRDIVLDRLGAGEERLLIHLIHTHAGPSVRTDETDLPGGELIPDYIAALAEHIVDACEEAARARVPGLVTWAYGRCDLAVNRDLPCGDGTVVAFNPGTPADDTLLVGRITDENDRVLGTLLNYACHPTTLAWDNTLLSPDLVAGAREIVEAETGAPCLFVQGASGDLGPRYGFTGDPEDADRNGHALGHAASAALTLMPPPGTGLELTRVVESGAPVGVWEHHPADGIGGLRCERIEVSMPLAGRVAEQDADLPEHVAQERARRAARLRRGYVDGDRARHPVWVWHLGPAVLVAHPGEAYSALQTELRRRHVDRPVVVANLTNGPGHVYLPTREAYERDRYQVWQSVLAAGCLERLIEAADEHIVETAAGSEDA</sequence>
<comment type="caution">
    <text evidence="1">The sequence shown here is derived from an EMBL/GenBank/DDBJ whole genome shotgun (WGS) entry which is preliminary data.</text>
</comment>
<gene>
    <name evidence="1" type="ORF">FNM00_14555</name>
</gene>